<feature type="domain" description="Hint" evidence="1">
    <location>
        <begin position="384"/>
        <end position="486"/>
    </location>
</feature>
<dbReference type="SMART" id="SM00306">
    <property type="entry name" value="HintN"/>
    <property type="match status" value="1"/>
</dbReference>
<dbReference type="InterPro" id="IPR003587">
    <property type="entry name" value="Hint_dom_N"/>
</dbReference>
<sequence length="574" mass="61350">MNSNLANKSDAGVLRALQQSLPDNQTTYLNNNQYDAIMAALNSANRTEDKYPNLYAALKGKLYVGDAIDEATMVDAGKTAAGKATANIWSQSKVATTLMGGSTYVFDHVSGELLAQGHNTSVQSGFLGCSTQADLASAAGSLIDVLYVGFSTSPDGSSRFYAYSRPSIPTTSSLVTRDLAAEDTPPCYEGSGGITAVVTAPCTTSNTNVQIAVGRTTGVTPPSTTDYIYCEATNIPSPYLIVPFVGNVGLSGTIDFGALSINNFETKIFVDDTDQSLTSERATAYTTDAKVLAAMSQGAAPNVLNWSFPFDGKGAGDNGYQTTNSLVYNPSSLVNEIECFFYFAFNNIPFTDGSAAEPFYVCSKDTPDESSINCTKILNLYFWWHCVAEGTMVILEDGSELPVEKVNETHRVRSANGQSYAVAATVKGLHSSDADGDGTRQDKILRVVTKNGKQLVATAHHTVFTADNQVEKMKHLAVGSTILTTDGPSEIVSIEPVEMKANFVGLMLGSPEEQSNPNFPTNKVGYYSGGILSGDQNTFIHHHKTGRLNTSAALTQVDEKLHVDYSSAVKQNRY</sequence>
<dbReference type="InterPro" id="IPR006141">
    <property type="entry name" value="Intein_N"/>
</dbReference>
<evidence type="ECO:0000313" key="2">
    <source>
        <dbReference type="EMBL" id="KAB2816595.1"/>
    </source>
</evidence>
<accession>A0A6L3ZFF0</accession>
<dbReference type="PROSITE" id="PS50817">
    <property type="entry name" value="INTEIN_N_TER"/>
    <property type="match status" value="1"/>
</dbReference>
<dbReference type="OrthoDB" id="6305173at2"/>
<dbReference type="Gene3D" id="2.170.16.10">
    <property type="entry name" value="Hedgehog/Intein (Hint) domain"/>
    <property type="match status" value="1"/>
</dbReference>
<dbReference type="Proteomes" id="UP000484164">
    <property type="component" value="Unassembled WGS sequence"/>
</dbReference>
<dbReference type="AlphaFoldDB" id="A0A6L3ZFF0"/>
<comment type="caution">
    <text evidence="2">The sequence shown here is derived from an EMBL/GenBank/DDBJ whole genome shotgun (WGS) entry which is preliminary data.</text>
</comment>
<dbReference type="InterPro" id="IPR036844">
    <property type="entry name" value="Hint_dom_sf"/>
</dbReference>
<dbReference type="CDD" id="cd00081">
    <property type="entry name" value="Hint"/>
    <property type="match status" value="1"/>
</dbReference>
<evidence type="ECO:0000259" key="1">
    <source>
        <dbReference type="SMART" id="SM00306"/>
    </source>
</evidence>
<dbReference type="SUPFAM" id="SSF51294">
    <property type="entry name" value="Hedgehog/intein (Hint) domain"/>
    <property type="match status" value="1"/>
</dbReference>
<gene>
    <name evidence="2" type="ORF">F8C82_13010</name>
</gene>
<protein>
    <recommendedName>
        <fullName evidence="1">Hint domain-containing protein</fullName>
    </recommendedName>
</protein>
<proteinExistence type="predicted"/>
<dbReference type="GO" id="GO:0016539">
    <property type="term" value="P:intein-mediated protein splicing"/>
    <property type="evidence" value="ECO:0007669"/>
    <property type="project" value="InterPro"/>
</dbReference>
<dbReference type="EMBL" id="WBVQ01000002">
    <property type="protein sequence ID" value="KAB2816595.1"/>
    <property type="molecule type" value="Genomic_DNA"/>
</dbReference>
<reference evidence="2 3" key="1">
    <citation type="submission" date="2019-10" db="EMBL/GenBank/DDBJ databases">
        <title>Genome sequence of Phaeocystidibacter marisrubri JCM30614 (type strain).</title>
        <authorList>
            <person name="Bowman J.P."/>
        </authorList>
    </citation>
    <scope>NUCLEOTIDE SEQUENCE [LARGE SCALE GENOMIC DNA]</scope>
    <source>
        <strain evidence="2 3">JCM 30614</strain>
    </source>
</reference>
<keyword evidence="3" id="KW-1185">Reference proteome</keyword>
<evidence type="ECO:0000313" key="3">
    <source>
        <dbReference type="Proteomes" id="UP000484164"/>
    </source>
</evidence>
<name>A0A6L3ZFF0_9FLAO</name>
<organism evidence="2 3">
    <name type="scientific">Phaeocystidibacter marisrubri</name>
    <dbReference type="NCBI Taxonomy" id="1577780"/>
    <lineage>
        <taxon>Bacteria</taxon>
        <taxon>Pseudomonadati</taxon>
        <taxon>Bacteroidota</taxon>
        <taxon>Flavobacteriia</taxon>
        <taxon>Flavobacteriales</taxon>
        <taxon>Phaeocystidibacteraceae</taxon>
        <taxon>Phaeocystidibacter</taxon>
    </lineage>
</organism>
<dbReference type="RefSeq" id="WP_151694022.1">
    <property type="nucleotide sequence ID" value="NZ_BMGX01000001.1"/>
</dbReference>